<dbReference type="KEGG" id="tbg:TbgDal_IX9930"/>
<dbReference type="EMBL" id="FN554972">
    <property type="protein sequence ID" value="CBH14917.1"/>
    <property type="molecule type" value="Genomic_DNA"/>
</dbReference>
<proteinExistence type="predicted"/>
<sequence length="114" mass="13249">MDGIDVGVNFTRGPMQNTMRKFPRADDLALEKSPLARREVALIKGMLKHKHICVYIYLFRLTYLYNTSTSYEIAPKLWTAYSNSFSTAQLLWPHCLEKCEVSVLIFERVVSRPF</sequence>
<dbReference type="Proteomes" id="UP000002316">
    <property type="component" value="Chromosome 9"/>
</dbReference>
<reference evidence="2" key="1">
    <citation type="journal article" date="2010" name="PLoS Negl. Trop. Dis.">
        <title>The genome sequence of Trypanosoma brucei gambiense, causative agent of chronic human african trypanosomiasis.</title>
        <authorList>
            <person name="Jackson A.P."/>
            <person name="Sanders M."/>
            <person name="Berry A."/>
            <person name="McQuillan J."/>
            <person name="Aslett M.A."/>
            <person name="Quail M.A."/>
            <person name="Chukualim B."/>
            <person name="Capewell P."/>
            <person name="MacLeod A."/>
            <person name="Melville S.E."/>
            <person name="Gibson W."/>
            <person name="Barry J.D."/>
            <person name="Berriman M."/>
            <person name="Hertz-Fowler C."/>
        </authorList>
    </citation>
    <scope>NUCLEOTIDE SEQUENCE [LARGE SCALE GENOMIC DNA]</scope>
    <source>
        <strain evidence="2">MHOM/CI/86/DAL972</strain>
    </source>
</reference>
<protein>
    <submittedName>
        <fullName evidence="1">Uncharacterized protein</fullName>
    </submittedName>
</protein>
<dbReference type="AlphaFoldDB" id="C9ZZR8"/>
<dbReference type="RefSeq" id="XP_011777183.1">
    <property type="nucleotide sequence ID" value="XM_011778881.1"/>
</dbReference>
<gene>
    <name evidence="1" type="ORF">TbgDal_IX9930</name>
</gene>
<name>C9ZZR8_TRYB9</name>
<evidence type="ECO:0000313" key="2">
    <source>
        <dbReference type="Proteomes" id="UP000002316"/>
    </source>
</evidence>
<organism evidence="1 2">
    <name type="scientific">Trypanosoma brucei gambiense (strain MHOM/CI/86/DAL972)</name>
    <dbReference type="NCBI Taxonomy" id="679716"/>
    <lineage>
        <taxon>Eukaryota</taxon>
        <taxon>Discoba</taxon>
        <taxon>Euglenozoa</taxon>
        <taxon>Kinetoplastea</taxon>
        <taxon>Metakinetoplastina</taxon>
        <taxon>Trypanosomatida</taxon>
        <taxon>Trypanosomatidae</taxon>
        <taxon>Trypanosoma</taxon>
    </lineage>
</organism>
<accession>C9ZZR8</accession>
<dbReference type="GeneID" id="23861067"/>
<evidence type="ECO:0000313" key="1">
    <source>
        <dbReference type="EMBL" id="CBH14917.1"/>
    </source>
</evidence>